<comment type="subcellular location">
    <subcellularLocation>
        <location evidence="1">Secreted</location>
    </subcellularLocation>
</comment>
<feature type="domain" description="SCP" evidence="3">
    <location>
        <begin position="45"/>
        <end position="149"/>
    </location>
</feature>
<dbReference type="Gene3D" id="2.150.10.10">
    <property type="entry name" value="Serralysin-like metalloprotease, C-terminal"/>
    <property type="match status" value="2"/>
</dbReference>
<dbReference type="Gene3D" id="3.40.33.10">
    <property type="entry name" value="CAP"/>
    <property type="match status" value="1"/>
</dbReference>
<protein>
    <submittedName>
        <fullName evidence="4">Hemolysin-type calcium-binding repeat-containing protein</fullName>
    </submittedName>
</protein>
<dbReference type="InterPro" id="IPR050557">
    <property type="entry name" value="RTX_toxin/Mannuronan_C5-epim"/>
</dbReference>
<dbReference type="InterPro" id="IPR014044">
    <property type="entry name" value="CAP_dom"/>
</dbReference>
<dbReference type="InterPro" id="IPR001343">
    <property type="entry name" value="Hemolysn_Ca-bd"/>
</dbReference>
<evidence type="ECO:0000313" key="5">
    <source>
        <dbReference type="Proteomes" id="UP000183987"/>
    </source>
</evidence>
<dbReference type="AlphaFoldDB" id="A0A1M5EK85"/>
<dbReference type="STRING" id="366533.SAMN05444339_11330"/>
<dbReference type="SUPFAM" id="SSF51120">
    <property type="entry name" value="beta-Roll"/>
    <property type="match status" value="1"/>
</dbReference>
<dbReference type="InterPro" id="IPR011049">
    <property type="entry name" value="Serralysin-like_metalloprot_C"/>
</dbReference>
<gene>
    <name evidence="4" type="ORF">SAMN05444339_11330</name>
</gene>
<dbReference type="GO" id="GO:0005576">
    <property type="term" value="C:extracellular region"/>
    <property type="evidence" value="ECO:0007669"/>
    <property type="project" value="UniProtKB-SubCell"/>
</dbReference>
<dbReference type="InterPro" id="IPR018511">
    <property type="entry name" value="Hemolysin-typ_Ca-bd_CS"/>
</dbReference>
<dbReference type="Proteomes" id="UP000183987">
    <property type="component" value="Unassembled WGS sequence"/>
</dbReference>
<evidence type="ECO:0000256" key="2">
    <source>
        <dbReference type="ARBA" id="ARBA00022525"/>
    </source>
</evidence>
<dbReference type="SUPFAM" id="SSF55797">
    <property type="entry name" value="PR-1-like"/>
    <property type="match status" value="1"/>
</dbReference>
<dbReference type="PANTHER" id="PTHR38340">
    <property type="entry name" value="S-LAYER PROTEIN"/>
    <property type="match status" value="1"/>
</dbReference>
<evidence type="ECO:0000313" key="4">
    <source>
        <dbReference type="EMBL" id="SHF79723.1"/>
    </source>
</evidence>
<dbReference type="EMBL" id="FQUE01000013">
    <property type="protein sequence ID" value="SHF79723.1"/>
    <property type="molecule type" value="Genomic_DNA"/>
</dbReference>
<sequence>MSLSAGEQYLIELINRGRLDPAAEAARYNLSLNASLSQGTINTNAKQVLAPNDRMEAAATQHSHWMLANDSFTHAGAGGANAGDRMQDNGYTFTGSWGWRENLAWLGSTSDINLQKSIAQHHEGLYRSESHRVNTFAEGMREIGVGQVGGDFTYQGRTYQSSMVTEKFAVSGTDVFVTGVAYRDADRDNFYSIGEGRQGVHISGGGSSDTTASAGGYAVSMAAQDDVTMTVAVGSKIIGHLVVDASDGNVKMDVVTDVQGREVAHVSSSATLLDGIRHATLLGSADLDLNGQGARNRLNGNGGDNDIRGGGSGDWIHGEEGNDMLLGNRGNDRLYGEEGRDLLKGHSGRDRLWGGTGDDHLYGGNGKDVLKGGGGDDMILGGRHRDILKGGAGDDVLNGGDGNDVLRGNAGADTFVFDQGRDRIRDFRDNVDTIAIDADLARGRSVADILDDASISHGRAILDFGHGDVLTIDHVDNLNILANDLIIN</sequence>
<reference evidence="5" key="1">
    <citation type="submission" date="2016-11" db="EMBL/GenBank/DDBJ databases">
        <authorList>
            <person name="Varghese N."/>
            <person name="Submissions S."/>
        </authorList>
    </citation>
    <scope>NUCLEOTIDE SEQUENCE [LARGE SCALE GENOMIC DNA]</scope>
    <source>
        <strain evidence="5">DSM 29326</strain>
    </source>
</reference>
<dbReference type="InterPro" id="IPR035940">
    <property type="entry name" value="CAP_sf"/>
</dbReference>
<organism evidence="4 5">
    <name type="scientific">Loktanella atrilutea</name>
    <dbReference type="NCBI Taxonomy" id="366533"/>
    <lineage>
        <taxon>Bacteria</taxon>
        <taxon>Pseudomonadati</taxon>
        <taxon>Pseudomonadota</taxon>
        <taxon>Alphaproteobacteria</taxon>
        <taxon>Rhodobacterales</taxon>
        <taxon>Roseobacteraceae</taxon>
        <taxon>Loktanella</taxon>
    </lineage>
</organism>
<dbReference type="RefSeq" id="WP_072858650.1">
    <property type="nucleotide sequence ID" value="NZ_FQUE01000013.1"/>
</dbReference>
<dbReference type="PROSITE" id="PS00330">
    <property type="entry name" value="HEMOLYSIN_CALCIUM"/>
    <property type="match status" value="1"/>
</dbReference>
<dbReference type="PRINTS" id="PR00313">
    <property type="entry name" value="CABNDNGRPT"/>
</dbReference>
<dbReference type="GO" id="GO:0005509">
    <property type="term" value="F:calcium ion binding"/>
    <property type="evidence" value="ECO:0007669"/>
    <property type="project" value="InterPro"/>
</dbReference>
<name>A0A1M5EK85_LOKAT</name>
<dbReference type="OrthoDB" id="419320at2"/>
<dbReference type="Pfam" id="PF00353">
    <property type="entry name" value="HemolysinCabind"/>
    <property type="match status" value="3"/>
</dbReference>
<proteinExistence type="predicted"/>
<dbReference type="Pfam" id="PF00188">
    <property type="entry name" value="CAP"/>
    <property type="match status" value="1"/>
</dbReference>
<evidence type="ECO:0000259" key="3">
    <source>
        <dbReference type="Pfam" id="PF00188"/>
    </source>
</evidence>
<keyword evidence="5" id="KW-1185">Reference proteome</keyword>
<dbReference type="PANTHER" id="PTHR38340:SF1">
    <property type="entry name" value="S-LAYER PROTEIN"/>
    <property type="match status" value="1"/>
</dbReference>
<accession>A0A1M5EK85</accession>
<keyword evidence="2" id="KW-0964">Secreted</keyword>
<evidence type="ECO:0000256" key="1">
    <source>
        <dbReference type="ARBA" id="ARBA00004613"/>
    </source>
</evidence>